<protein>
    <submittedName>
        <fullName evidence="1">Uncharacterized protein</fullName>
    </submittedName>
</protein>
<gene>
    <name evidence="1" type="ORF">HPB47_002999</name>
</gene>
<proteinExistence type="predicted"/>
<keyword evidence="2" id="KW-1185">Reference proteome</keyword>
<evidence type="ECO:0000313" key="2">
    <source>
        <dbReference type="Proteomes" id="UP000805193"/>
    </source>
</evidence>
<evidence type="ECO:0000313" key="1">
    <source>
        <dbReference type="EMBL" id="KAG0421122.1"/>
    </source>
</evidence>
<name>A0AC60PJN9_IXOPE</name>
<accession>A0AC60PJN9</accession>
<reference evidence="1 2" key="1">
    <citation type="journal article" date="2020" name="Cell">
        <title>Large-Scale Comparative Analyses of Tick Genomes Elucidate Their Genetic Diversity and Vector Capacities.</title>
        <authorList>
            <consortium name="Tick Genome and Microbiome Consortium (TIGMIC)"/>
            <person name="Jia N."/>
            <person name="Wang J."/>
            <person name="Shi W."/>
            <person name="Du L."/>
            <person name="Sun Y."/>
            <person name="Zhan W."/>
            <person name="Jiang J.F."/>
            <person name="Wang Q."/>
            <person name="Zhang B."/>
            <person name="Ji P."/>
            <person name="Bell-Sakyi L."/>
            <person name="Cui X.M."/>
            <person name="Yuan T.T."/>
            <person name="Jiang B.G."/>
            <person name="Yang W.F."/>
            <person name="Lam T.T."/>
            <person name="Chang Q.C."/>
            <person name="Ding S.J."/>
            <person name="Wang X.J."/>
            <person name="Zhu J.G."/>
            <person name="Ruan X.D."/>
            <person name="Zhao L."/>
            <person name="Wei J.T."/>
            <person name="Ye R.Z."/>
            <person name="Que T.C."/>
            <person name="Du C.H."/>
            <person name="Zhou Y.H."/>
            <person name="Cheng J.X."/>
            <person name="Dai P.F."/>
            <person name="Guo W.B."/>
            <person name="Han X.H."/>
            <person name="Huang E.J."/>
            <person name="Li L.F."/>
            <person name="Wei W."/>
            <person name="Gao Y.C."/>
            <person name="Liu J.Z."/>
            <person name="Shao H.Z."/>
            <person name="Wang X."/>
            <person name="Wang C.C."/>
            <person name="Yang T.C."/>
            <person name="Huo Q.B."/>
            <person name="Li W."/>
            <person name="Chen H.Y."/>
            <person name="Chen S.E."/>
            <person name="Zhou L.G."/>
            <person name="Ni X.B."/>
            <person name="Tian J.H."/>
            <person name="Sheng Y."/>
            <person name="Liu T."/>
            <person name="Pan Y.S."/>
            <person name="Xia L.Y."/>
            <person name="Li J."/>
            <person name="Zhao F."/>
            <person name="Cao W.C."/>
        </authorList>
    </citation>
    <scope>NUCLEOTIDE SEQUENCE [LARGE SCALE GENOMIC DNA]</scope>
    <source>
        <strain evidence="1">Iper-2018</strain>
    </source>
</reference>
<sequence length="214" mass="22939">MDVSWTPCGPLAVMGDPFQPGGGGGGGGGGGYVRASSSLQFGQPQPACQDALRSRETLLWSRPSAVPHIINDGSMRSLAGRLSTVVLTSFADGFVSVTVKIDPWKCMVRAGACFECHPDRREMHYAKLPLSAQLVLILDAVRCKSPRYRILINADSLPILIGPLVSRRSRFLSLTSGVSLLSAPALILVRREMDGETYPGTLNAGRSAKFHSTR</sequence>
<dbReference type="EMBL" id="JABSTQ010010417">
    <property type="protein sequence ID" value="KAG0421122.1"/>
    <property type="molecule type" value="Genomic_DNA"/>
</dbReference>
<organism evidence="1 2">
    <name type="scientific">Ixodes persulcatus</name>
    <name type="common">Taiga tick</name>
    <dbReference type="NCBI Taxonomy" id="34615"/>
    <lineage>
        <taxon>Eukaryota</taxon>
        <taxon>Metazoa</taxon>
        <taxon>Ecdysozoa</taxon>
        <taxon>Arthropoda</taxon>
        <taxon>Chelicerata</taxon>
        <taxon>Arachnida</taxon>
        <taxon>Acari</taxon>
        <taxon>Parasitiformes</taxon>
        <taxon>Ixodida</taxon>
        <taxon>Ixodoidea</taxon>
        <taxon>Ixodidae</taxon>
        <taxon>Ixodinae</taxon>
        <taxon>Ixodes</taxon>
    </lineage>
</organism>
<dbReference type="Proteomes" id="UP000805193">
    <property type="component" value="Unassembled WGS sequence"/>
</dbReference>
<comment type="caution">
    <text evidence="1">The sequence shown here is derived from an EMBL/GenBank/DDBJ whole genome shotgun (WGS) entry which is preliminary data.</text>
</comment>